<dbReference type="PROSITE" id="PS50206">
    <property type="entry name" value="RHODANESE_3"/>
    <property type="match status" value="1"/>
</dbReference>
<feature type="domain" description="Rhodanese" evidence="3">
    <location>
        <begin position="431"/>
        <end position="530"/>
    </location>
</feature>
<evidence type="ECO:0000313" key="4">
    <source>
        <dbReference type="EMBL" id="OLQ09247.1"/>
    </source>
</evidence>
<dbReference type="EMBL" id="LSRX01000101">
    <property type="protein sequence ID" value="OLQ09247.1"/>
    <property type="molecule type" value="Genomic_DNA"/>
</dbReference>
<evidence type="ECO:0000259" key="3">
    <source>
        <dbReference type="PROSITE" id="PS50206"/>
    </source>
</evidence>
<feature type="region of interest" description="Disordered" evidence="1">
    <location>
        <begin position="223"/>
        <end position="264"/>
    </location>
</feature>
<evidence type="ECO:0000259" key="2">
    <source>
        <dbReference type="PROSITE" id="PS50076"/>
    </source>
</evidence>
<evidence type="ECO:0008006" key="6">
    <source>
        <dbReference type="Google" id="ProtNLM"/>
    </source>
</evidence>
<dbReference type="InterPro" id="IPR001763">
    <property type="entry name" value="Rhodanese-like_dom"/>
</dbReference>
<name>A0A1Q9EPD8_SYMMI</name>
<sequence length="563" mass="61634">MQRYGSSAAEQLLRDEIRQAVYTLNLKYNFVFASGNLATSATGSDGVDMTGCLVPGLLLEPSVRNPVMPKLWEVLGGADKGGIVVRQGRDLTSAALPVRLATGSVLEELAASENRLHFRRLAGTGPDEGWVSIAVAGKRLVARAEDAFSGAWEDDEGTEVVIDGLTMHGLGTSLPLEVSGVRMCSFRMSGEVFQGRLLGDGRLLWSDGALWCRKAVPGGLVRSDDAESSAISDPSHRGEAKAKPNVASDAPLRPRGEDGRRPLPERSLSAQEIVDWIAEAIDVFETMLLPLEAIIESKARLQYKQLLLLVHPDKNSQEGSTDAFRKLFDAFAVIVDPDAQRRALLRAQGRKNGSSAGAPKGSVNSWSFPGFGFFDENGGIGGVVAAVFMQDNVDESERVLHEQSELLEALGKYDGSDKTWVDPEKAKALWDADAAIFVDVRDGDEYYVSHVEKALNINWGIASWVKGTEEFKQLEKEPSKMVIVYSDNGSQLSRCGQVASTLSYFLREHRVRRLRRGLNAWKRHGYPVEGSRQTFFARQRLGDNVLKLGDSGLELQEGQKSLW</sequence>
<dbReference type="InterPro" id="IPR036873">
    <property type="entry name" value="Rhodanese-like_dom_sf"/>
</dbReference>
<dbReference type="CDD" id="cd06257">
    <property type="entry name" value="DnaJ"/>
    <property type="match status" value="1"/>
</dbReference>
<dbReference type="InterPro" id="IPR001623">
    <property type="entry name" value="DnaJ_domain"/>
</dbReference>
<dbReference type="PROSITE" id="PS50076">
    <property type="entry name" value="DNAJ_2"/>
    <property type="match status" value="1"/>
</dbReference>
<dbReference type="InterPro" id="IPR036869">
    <property type="entry name" value="J_dom_sf"/>
</dbReference>
<comment type="caution">
    <text evidence="4">The sequence shown here is derived from an EMBL/GenBank/DDBJ whole genome shotgun (WGS) entry which is preliminary data.</text>
</comment>
<protein>
    <recommendedName>
        <fullName evidence="6">Rhodanese domain-containing protein</fullName>
    </recommendedName>
</protein>
<dbReference type="SUPFAM" id="SSF52821">
    <property type="entry name" value="Rhodanese/Cell cycle control phosphatase"/>
    <property type="match status" value="1"/>
</dbReference>
<dbReference type="Pfam" id="PF00581">
    <property type="entry name" value="Rhodanese"/>
    <property type="match status" value="1"/>
</dbReference>
<dbReference type="SMART" id="SM00450">
    <property type="entry name" value="RHOD"/>
    <property type="match status" value="1"/>
</dbReference>
<accession>A0A1Q9EPD8</accession>
<dbReference type="AlphaFoldDB" id="A0A1Q9EPD8"/>
<organism evidence="4 5">
    <name type="scientific">Symbiodinium microadriaticum</name>
    <name type="common">Dinoflagellate</name>
    <name type="synonym">Zooxanthella microadriatica</name>
    <dbReference type="NCBI Taxonomy" id="2951"/>
    <lineage>
        <taxon>Eukaryota</taxon>
        <taxon>Sar</taxon>
        <taxon>Alveolata</taxon>
        <taxon>Dinophyceae</taxon>
        <taxon>Suessiales</taxon>
        <taxon>Symbiodiniaceae</taxon>
        <taxon>Symbiodinium</taxon>
    </lineage>
</organism>
<dbReference type="CDD" id="cd00158">
    <property type="entry name" value="RHOD"/>
    <property type="match status" value="1"/>
</dbReference>
<gene>
    <name evidence="4" type="ORF">AK812_SmicGene7174</name>
</gene>
<evidence type="ECO:0000313" key="5">
    <source>
        <dbReference type="Proteomes" id="UP000186817"/>
    </source>
</evidence>
<dbReference type="Proteomes" id="UP000186817">
    <property type="component" value="Unassembled WGS sequence"/>
</dbReference>
<dbReference type="OrthoDB" id="10250354at2759"/>
<reference evidence="4 5" key="1">
    <citation type="submission" date="2016-02" db="EMBL/GenBank/DDBJ databases">
        <title>Genome analysis of coral dinoflagellate symbionts highlights evolutionary adaptations to a symbiotic lifestyle.</title>
        <authorList>
            <person name="Aranda M."/>
            <person name="Li Y."/>
            <person name="Liew Y.J."/>
            <person name="Baumgarten S."/>
            <person name="Simakov O."/>
            <person name="Wilson M."/>
            <person name="Piel J."/>
            <person name="Ashoor H."/>
            <person name="Bougouffa S."/>
            <person name="Bajic V.B."/>
            <person name="Ryu T."/>
            <person name="Ravasi T."/>
            <person name="Bayer T."/>
            <person name="Micklem G."/>
            <person name="Kim H."/>
            <person name="Bhak J."/>
            <person name="Lajeunesse T.C."/>
            <person name="Voolstra C.R."/>
        </authorList>
    </citation>
    <scope>NUCLEOTIDE SEQUENCE [LARGE SCALE GENOMIC DNA]</scope>
    <source>
        <strain evidence="4 5">CCMP2467</strain>
    </source>
</reference>
<dbReference type="Gene3D" id="3.40.250.10">
    <property type="entry name" value="Rhodanese-like domain"/>
    <property type="match status" value="1"/>
</dbReference>
<dbReference type="Gene3D" id="1.10.287.110">
    <property type="entry name" value="DnaJ domain"/>
    <property type="match status" value="1"/>
</dbReference>
<proteinExistence type="predicted"/>
<feature type="domain" description="J" evidence="2">
    <location>
        <begin position="282"/>
        <end position="349"/>
    </location>
</feature>
<feature type="compositionally biased region" description="Basic and acidic residues" evidence="1">
    <location>
        <begin position="252"/>
        <end position="264"/>
    </location>
</feature>
<evidence type="ECO:0000256" key="1">
    <source>
        <dbReference type="SAM" id="MobiDB-lite"/>
    </source>
</evidence>
<dbReference type="SUPFAM" id="SSF46565">
    <property type="entry name" value="Chaperone J-domain"/>
    <property type="match status" value="1"/>
</dbReference>
<keyword evidence="5" id="KW-1185">Reference proteome</keyword>